<accession>A0A0P4VLL4</accession>
<proteinExistence type="evidence at transcript level"/>
<dbReference type="InterPro" id="IPR029063">
    <property type="entry name" value="SAM-dependent_MTases_sf"/>
</dbReference>
<feature type="compositionally biased region" description="Acidic residues" evidence="2">
    <location>
        <begin position="340"/>
        <end position="370"/>
    </location>
</feature>
<evidence type="ECO:0000256" key="2">
    <source>
        <dbReference type="SAM" id="MobiDB-lite"/>
    </source>
</evidence>
<dbReference type="GO" id="GO:0032259">
    <property type="term" value="P:methylation"/>
    <property type="evidence" value="ECO:0007669"/>
    <property type="project" value="UniProtKB-KW"/>
</dbReference>
<dbReference type="EMBL" id="GDKW01003036">
    <property type="protein sequence ID" value="JAI53559.1"/>
    <property type="molecule type" value="mRNA"/>
</dbReference>
<sequence>MGGAVSAGVDHDDLIDKLKEADYIKSSAIELVFRAVDRGFYFLPECQESAYKDLAWKKGNIHLSAPCIYGEVMESLDLTQGLSFLNLGSGTGYLSTMVGLILGPYGVNHGVELHADVIDYAYNRLNEFKRTSPALDCYEFCEPSFIKGNSLCLNSATRQYDRVYCGAACPENHENYMKNLLKVGGVLVMPLNDQLMQITRKSDVTWESRVVLPVSFSTLQLPTPEDNNASISLPEVNPLQLQEICRSVIRALLRKEAQEEYPNIVIRKRKTYLPKRRRLFPNLIIPILESSEDEGGAPGEFGRPTLLLSGGFRSIGSVIDIASTIGRRRPRIDYLQEVLGDTEESSAMDEESEGEDTEDDDDDDTAEVAGEETVSKRKCKVPKREKFDSGVCADMENAHRSSTESEISSTEEEQMEINSDSDSDFVNCTLKGSIQKVVTDDDKDVPVYSVIMRSKIQALPLPPSLKSFLNYHRQF</sequence>
<organism evidence="3">
    <name type="scientific">Rhodnius neglectus</name>
    <dbReference type="NCBI Taxonomy" id="72488"/>
    <lineage>
        <taxon>Eukaryota</taxon>
        <taxon>Metazoa</taxon>
        <taxon>Ecdysozoa</taxon>
        <taxon>Arthropoda</taxon>
        <taxon>Hexapoda</taxon>
        <taxon>Insecta</taxon>
        <taxon>Pterygota</taxon>
        <taxon>Neoptera</taxon>
        <taxon>Paraneoptera</taxon>
        <taxon>Hemiptera</taxon>
        <taxon>Heteroptera</taxon>
        <taxon>Panheteroptera</taxon>
        <taxon>Cimicomorpha</taxon>
        <taxon>Reduviidae</taxon>
        <taxon>Triatominae</taxon>
        <taxon>Rhodnius</taxon>
    </lineage>
</organism>
<dbReference type="PANTHER" id="PTHR11579">
    <property type="entry name" value="PROTEIN-L-ISOASPARTATE O-METHYLTRANSFERASE"/>
    <property type="match status" value="1"/>
</dbReference>
<dbReference type="GO" id="GO:0005737">
    <property type="term" value="C:cytoplasm"/>
    <property type="evidence" value="ECO:0007669"/>
    <property type="project" value="TreeGrafter"/>
</dbReference>
<name>A0A0P4VLL4_9HEMI</name>
<dbReference type="GO" id="GO:0004719">
    <property type="term" value="F:protein-L-isoaspartate (D-aspartate) O-methyltransferase activity"/>
    <property type="evidence" value="ECO:0007669"/>
    <property type="project" value="InterPro"/>
</dbReference>
<dbReference type="SUPFAM" id="SSF53335">
    <property type="entry name" value="S-adenosyl-L-methionine-dependent methyltransferases"/>
    <property type="match status" value="1"/>
</dbReference>
<keyword evidence="3" id="KW-0489">Methyltransferase</keyword>
<reference evidence="3" key="1">
    <citation type="journal article" date="2016" name="PLoS Negl. Trop. Dis.">
        <title>A Deep Insight into the Sialome of Rhodnius neglectus, a Vector of Chagas Disease.</title>
        <authorList>
            <person name="Santiago P.B."/>
            <person name="Assumpcao T.C."/>
            <person name="Araujo C.N."/>
            <person name="Bastos I.M."/>
            <person name="Neves D."/>
            <person name="Silva I.G."/>
            <person name="Charneau S."/>
            <person name="Queiroz R.M."/>
            <person name="Raiol T."/>
            <person name="Oliveira J.V."/>
            <person name="Sousa M.V."/>
            <person name="Calvo E."/>
            <person name="Ribeiro J.M."/>
            <person name="Santana J.M."/>
        </authorList>
    </citation>
    <scope>NUCLEOTIDE SEQUENCE</scope>
    <source>
        <tissue evidence="3">Salivary glands</tissue>
    </source>
</reference>
<dbReference type="CDD" id="cd02440">
    <property type="entry name" value="AdoMet_MTases"/>
    <property type="match status" value="1"/>
</dbReference>
<comment type="similarity">
    <text evidence="1">Belongs to the methyltransferase superfamily. L-isoaspartyl/D-aspartyl protein methyltransferase family.</text>
</comment>
<evidence type="ECO:0000313" key="3">
    <source>
        <dbReference type="EMBL" id="JAI53559.1"/>
    </source>
</evidence>
<protein>
    <submittedName>
        <fullName evidence="3">Protein-l-isoaspartated-aspartate o-methyltransferase</fullName>
    </submittedName>
</protein>
<dbReference type="PANTHER" id="PTHR11579:SF9">
    <property type="entry name" value="PROTEIN-L-ISOASPARTATE O-METHYLTRANSFERASE"/>
    <property type="match status" value="1"/>
</dbReference>
<feature type="region of interest" description="Disordered" evidence="2">
    <location>
        <begin position="338"/>
        <end position="379"/>
    </location>
</feature>
<dbReference type="Pfam" id="PF01135">
    <property type="entry name" value="PCMT"/>
    <property type="match status" value="1"/>
</dbReference>
<dbReference type="Gene3D" id="3.40.50.150">
    <property type="entry name" value="Vaccinia Virus protein VP39"/>
    <property type="match status" value="1"/>
</dbReference>
<dbReference type="AlphaFoldDB" id="A0A0P4VLL4"/>
<dbReference type="InterPro" id="IPR000682">
    <property type="entry name" value="PCMT"/>
</dbReference>
<evidence type="ECO:0000256" key="1">
    <source>
        <dbReference type="ARBA" id="ARBA00005369"/>
    </source>
</evidence>
<keyword evidence="3" id="KW-0808">Transferase</keyword>